<dbReference type="Proteomes" id="UP000746690">
    <property type="component" value="Unassembled WGS sequence"/>
</dbReference>
<dbReference type="EMBL" id="JABBHF010000001">
    <property type="protein sequence ID" value="NMH85914.1"/>
    <property type="molecule type" value="Genomic_DNA"/>
</dbReference>
<name>A0ABX1RTT0_9FLAO</name>
<accession>A0ABX1RTT0</accession>
<keyword evidence="2" id="KW-1185">Reference proteome</keyword>
<sequence>MQKILTIEKIINMGNKRGLIFLPMIPISFFNSHEIPEYAELRLPNGSFEKRKIIFTIPRLKSKEEEIQYLIMLKSGRQEDFSPGTEIWCELTKTAN</sequence>
<gene>
    <name evidence="1" type="ORF">HHX25_00200</name>
</gene>
<proteinExistence type="predicted"/>
<dbReference type="RefSeq" id="WP_169668852.1">
    <property type="nucleotide sequence ID" value="NZ_JABBHF010000001.1"/>
</dbReference>
<comment type="caution">
    <text evidence="1">The sequence shown here is derived from an EMBL/GenBank/DDBJ whole genome shotgun (WGS) entry which is preliminary data.</text>
</comment>
<organism evidence="1 2">
    <name type="scientific">Flavivirga algicola</name>
    <dbReference type="NCBI Taxonomy" id="2729136"/>
    <lineage>
        <taxon>Bacteria</taxon>
        <taxon>Pseudomonadati</taxon>
        <taxon>Bacteroidota</taxon>
        <taxon>Flavobacteriia</taxon>
        <taxon>Flavobacteriales</taxon>
        <taxon>Flavobacteriaceae</taxon>
        <taxon>Flavivirga</taxon>
    </lineage>
</organism>
<evidence type="ECO:0000313" key="2">
    <source>
        <dbReference type="Proteomes" id="UP000746690"/>
    </source>
</evidence>
<protein>
    <submittedName>
        <fullName evidence="1">Uncharacterized protein</fullName>
    </submittedName>
</protein>
<evidence type="ECO:0000313" key="1">
    <source>
        <dbReference type="EMBL" id="NMH85914.1"/>
    </source>
</evidence>
<reference evidence="1 2" key="1">
    <citation type="submission" date="2020-04" db="EMBL/GenBank/DDBJ databases">
        <title>A Flavivirga sp. nov.</title>
        <authorList>
            <person name="Sun X."/>
        </authorList>
    </citation>
    <scope>NUCLEOTIDE SEQUENCE [LARGE SCALE GENOMIC DNA]</scope>
    <source>
        <strain evidence="1 2">Y03</strain>
    </source>
</reference>